<dbReference type="EMBL" id="FOZV01000002">
    <property type="protein sequence ID" value="SFS41918.1"/>
    <property type="molecule type" value="Genomic_DNA"/>
</dbReference>
<keyword evidence="2" id="KW-1185">Reference proteome</keyword>
<dbReference type="OrthoDB" id="7183816at2"/>
<evidence type="ECO:0008006" key="3">
    <source>
        <dbReference type="Google" id="ProtNLM"/>
    </source>
</evidence>
<evidence type="ECO:0000313" key="2">
    <source>
        <dbReference type="Proteomes" id="UP000198788"/>
    </source>
</evidence>
<proteinExistence type="predicted"/>
<dbReference type="GO" id="GO:0004713">
    <property type="term" value="F:protein tyrosine kinase activity"/>
    <property type="evidence" value="ECO:0007669"/>
    <property type="project" value="TreeGrafter"/>
</dbReference>
<dbReference type="Proteomes" id="UP000198788">
    <property type="component" value="Unassembled WGS sequence"/>
</dbReference>
<protein>
    <recommendedName>
        <fullName evidence="3">HfsB</fullName>
    </recommendedName>
</protein>
<sequence>MVDLTSEMAALWAALGPAPRHRGRVIQVAAATTGEGVSTVAREYARLAAVRARKPVWLIDADLSQQGQMEAIAAQPERFGRMGKAAVATPDGSIFFAITPRVKDREGKPVHPARLVTARPFLGGRLWATRFAGECLRSGQRAEVIGDARYWDALRRHADTVVIDAPAADRSDTAITLAPLVDATVLVVAAGGAAAGEPLSLRDEIEAVGGKIAGVVINRSTYQPPGFLRRLTG</sequence>
<name>A0A1I6PPB4_9CAUL</name>
<dbReference type="AlphaFoldDB" id="A0A1I6PPB4"/>
<dbReference type="PANTHER" id="PTHR32309">
    <property type="entry name" value="TYROSINE-PROTEIN KINASE"/>
    <property type="match status" value="1"/>
</dbReference>
<organism evidence="1 2">
    <name type="scientific">Brevundimonas viscosa</name>
    <dbReference type="NCBI Taxonomy" id="871741"/>
    <lineage>
        <taxon>Bacteria</taxon>
        <taxon>Pseudomonadati</taxon>
        <taxon>Pseudomonadota</taxon>
        <taxon>Alphaproteobacteria</taxon>
        <taxon>Caulobacterales</taxon>
        <taxon>Caulobacteraceae</taxon>
        <taxon>Brevundimonas</taxon>
    </lineage>
</organism>
<dbReference type="SUPFAM" id="SSF52540">
    <property type="entry name" value="P-loop containing nucleoside triphosphate hydrolases"/>
    <property type="match status" value="1"/>
</dbReference>
<dbReference type="InterPro" id="IPR027417">
    <property type="entry name" value="P-loop_NTPase"/>
</dbReference>
<gene>
    <name evidence="1" type="ORF">SAMN05192570_1141</name>
</gene>
<dbReference type="GO" id="GO:0005886">
    <property type="term" value="C:plasma membrane"/>
    <property type="evidence" value="ECO:0007669"/>
    <property type="project" value="TreeGrafter"/>
</dbReference>
<evidence type="ECO:0000313" key="1">
    <source>
        <dbReference type="EMBL" id="SFS41918.1"/>
    </source>
</evidence>
<reference evidence="2" key="1">
    <citation type="submission" date="2016-10" db="EMBL/GenBank/DDBJ databases">
        <authorList>
            <person name="Varghese N."/>
            <person name="Submissions S."/>
        </authorList>
    </citation>
    <scope>NUCLEOTIDE SEQUENCE [LARGE SCALE GENOMIC DNA]</scope>
    <source>
        <strain evidence="2">CGMCC 1.10683</strain>
    </source>
</reference>
<dbReference type="InterPro" id="IPR050445">
    <property type="entry name" value="Bact_polysacc_biosynth/exp"/>
</dbReference>
<dbReference type="Gene3D" id="3.40.50.300">
    <property type="entry name" value="P-loop containing nucleotide triphosphate hydrolases"/>
    <property type="match status" value="1"/>
</dbReference>
<accession>A0A1I6PPB4</accession>
<dbReference type="STRING" id="871741.SAMN05192570_1141"/>
<dbReference type="PANTHER" id="PTHR32309:SF13">
    <property type="entry name" value="FERRIC ENTEROBACTIN TRANSPORT PROTEIN FEPE"/>
    <property type="match status" value="1"/>
</dbReference>